<dbReference type="Pfam" id="PF12697">
    <property type="entry name" value="Abhydrolase_6"/>
    <property type="match status" value="1"/>
</dbReference>
<dbReference type="Gene3D" id="3.40.50.1820">
    <property type="entry name" value="alpha/beta hydrolase"/>
    <property type="match status" value="1"/>
</dbReference>
<sequence>MNLALLIPRRGILPDPLPPVAGDIPVVLLHGTVSSPGNFALIAARLKDEGRRVIGVEFGHRGTDRLELCLLDIVTALERELEPGQRFDIVGHSLGGLMGLRLAHLPGFAGRVRTLVGLGACFRGQPVAWNPLVRALVTAVTGPSLVQLMCDAKIDAPIPEGVRVISIISDNDRVVDPSSSRIGEVRWVEGTSHALLTKHAEEVAQALSDGADEPHEIPAPEDAEQDLSATGHETSPRVEKR</sequence>
<dbReference type="EMBL" id="JAEIOT010000008">
    <property type="protein sequence ID" value="MBI9001092.1"/>
    <property type="molecule type" value="Genomic_DNA"/>
</dbReference>
<keyword evidence="3" id="KW-0378">Hydrolase</keyword>
<evidence type="ECO:0000313" key="4">
    <source>
        <dbReference type="Proteomes" id="UP000625574"/>
    </source>
</evidence>
<feature type="domain" description="AB hydrolase-1" evidence="2">
    <location>
        <begin position="26"/>
        <end position="133"/>
    </location>
</feature>
<dbReference type="Proteomes" id="UP000625574">
    <property type="component" value="Unassembled WGS sequence"/>
</dbReference>
<dbReference type="GO" id="GO:0016787">
    <property type="term" value="F:hydrolase activity"/>
    <property type="evidence" value="ECO:0007669"/>
    <property type="project" value="UniProtKB-KW"/>
</dbReference>
<organism evidence="3 4">
    <name type="scientific">Corynebacterium marambiense</name>
    <dbReference type="NCBI Taxonomy" id="2765364"/>
    <lineage>
        <taxon>Bacteria</taxon>
        <taxon>Bacillati</taxon>
        <taxon>Actinomycetota</taxon>
        <taxon>Actinomycetes</taxon>
        <taxon>Mycobacteriales</taxon>
        <taxon>Corynebacteriaceae</taxon>
        <taxon>Corynebacterium</taxon>
    </lineage>
</organism>
<feature type="region of interest" description="Disordered" evidence="1">
    <location>
        <begin position="204"/>
        <end position="241"/>
    </location>
</feature>
<evidence type="ECO:0000256" key="1">
    <source>
        <dbReference type="SAM" id="MobiDB-lite"/>
    </source>
</evidence>
<dbReference type="RefSeq" id="WP_198736554.1">
    <property type="nucleotide sequence ID" value="NZ_JAEIOT010000008.1"/>
</dbReference>
<dbReference type="InterPro" id="IPR029058">
    <property type="entry name" value="AB_hydrolase_fold"/>
</dbReference>
<proteinExistence type="predicted"/>
<name>A0ABS0W0I2_9CORY</name>
<evidence type="ECO:0000313" key="3">
    <source>
        <dbReference type="EMBL" id="MBI9001092.1"/>
    </source>
</evidence>
<comment type="caution">
    <text evidence="3">The sequence shown here is derived from an EMBL/GenBank/DDBJ whole genome shotgun (WGS) entry which is preliminary data.</text>
</comment>
<reference evidence="3 4" key="1">
    <citation type="submission" date="2020-12" db="EMBL/GenBank/DDBJ databases">
        <title>Genome public.</title>
        <authorList>
            <person name="Sun Q."/>
        </authorList>
    </citation>
    <scope>NUCLEOTIDE SEQUENCE [LARGE SCALE GENOMIC DNA]</scope>
    <source>
        <strain evidence="3 4">CCM 8864</strain>
    </source>
</reference>
<protein>
    <submittedName>
        <fullName evidence="3">Alpha/beta fold hydrolase</fullName>
    </submittedName>
</protein>
<gene>
    <name evidence="3" type="ORF">JDV76_08945</name>
</gene>
<evidence type="ECO:0000259" key="2">
    <source>
        <dbReference type="Pfam" id="PF12697"/>
    </source>
</evidence>
<dbReference type="SUPFAM" id="SSF53474">
    <property type="entry name" value="alpha/beta-Hydrolases"/>
    <property type="match status" value="1"/>
</dbReference>
<dbReference type="InterPro" id="IPR000073">
    <property type="entry name" value="AB_hydrolase_1"/>
</dbReference>
<keyword evidence="4" id="KW-1185">Reference proteome</keyword>
<accession>A0ABS0W0I2</accession>